<organism evidence="1 2">
    <name type="scientific">Triparma laevis f. longispina</name>
    <dbReference type="NCBI Taxonomy" id="1714387"/>
    <lineage>
        <taxon>Eukaryota</taxon>
        <taxon>Sar</taxon>
        <taxon>Stramenopiles</taxon>
        <taxon>Ochrophyta</taxon>
        <taxon>Bolidophyceae</taxon>
        <taxon>Parmales</taxon>
        <taxon>Triparmaceae</taxon>
        <taxon>Triparma</taxon>
    </lineage>
</organism>
<dbReference type="EMBL" id="BRXW01000425">
    <property type="protein sequence ID" value="GMH53392.1"/>
    <property type="molecule type" value="Genomic_DNA"/>
</dbReference>
<evidence type="ECO:0000313" key="1">
    <source>
        <dbReference type="EMBL" id="GMH53392.1"/>
    </source>
</evidence>
<protein>
    <submittedName>
        <fullName evidence="1">Uncharacterized protein</fullName>
    </submittedName>
</protein>
<accession>A0A9W6ZLC0</accession>
<dbReference type="AlphaFoldDB" id="A0A9W6ZLC0"/>
<comment type="caution">
    <text evidence="1">The sequence shown here is derived from an EMBL/GenBank/DDBJ whole genome shotgun (WGS) entry which is preliminary data.</text>
</comment>
<dbReference type="Proteomes" id="UP001165122">
    <property type="component" value="Unassembled WGS sequence"/>
</dbReference>
<evidence type="ECO:0000313" key="2">
    <source>
        <dbReference type="Proteomes" id="UP001165122"/>
    </source>
</evidence>
<sequence>MDILLGFGHILKSSINLPPTTTSRLSTKRLLPYLFLLLYSLPYTISPYKRIKNSPGWGYSLLHFGFFPVRYVSDYWLKVWERKWVSFKGGGDDVKRRRSSLG</sequence>
<gene>
    <name evidence="1" type="ORF">TrLO_g168</name>
</gene>
<proteinExistence type="predicted"/>
<reference evidence="2" key="1">
    <citation type="journal article" date="2023" name="Commun. Biol.">
        <title>Genome analysis of Parmales, the sister group of diatoms, reveals the evolutionary specialization of diatoms from phago-mixotrophs to photoautotrophs.</title>
        <authorList>
            <person name="Ban H."/>
            <person name="Sato S."/>
            <person name="Yoshikawa S."/>
            <person name="Yamada K."/>
            <person name="Nakamura Y."/>
            <person name="Ichinomiya M."/>
            <person name="Sato N."/>
            <person name="Blanc-Mathieu R."/>
            <person name="Endo H."/>
            <person name="Kuwata A."/>
            <person name="Ogata H."/>
        </authorList>
    </citation>
    <scope>NUCLEOTIDE SEQUENCE [LARGE SCALE GENOMIC DNA]</scope>
    <source>
        <strain evidence="2">NIES 3700</strain>
    </source>
</reference>
<keyword evidence="2" id="KW-1185">Reference proteome</keyword>
<name>A0A9W6ZLC0_9STRA</name>